<dbReference type="InterPro" id="IPR002740">
    <property type="entry name" value="EVE_domain"/>
</dbReference>
<dbReference type="SMART" id="SM00382">
    <property type="entry name" value="AAA"/>
    <property type="match status" value="1"/>
</dbReference>
<evidence type="ECO:0000313" key="3">
    <source>
        <dbReference type="Proteomes" id="UP000294650"/>
    </source>
</evidence>
<proteinExistence type="predicted"/>
<organism evidence="2 3">
    <name type="scientific">Melghiribacillus thermohalophilus</name>
    <dbReference type="NCBI Taxonomy" id="1324956"/>
    <lineage>
        <taxon>Bacteria</taxon>
        <taxon>Bacillati</taxon>
        <taxon>Bacillota</taxon>
        <taxon>Bacilli</taxon>
        <taxon>Bacillales</taxon>
        <taxon>Bacillaceae</taxon>
        <taxon>Melghiribacillus</taxon>
    </lineage>
</organism>
<protein>
    <submittedName>
        <fullName evidence="2">EVE domain-containing protein</fullName>
    </submittedName>
</protein>
<dbReference type="Gene3D" id="3.10.590.10">
    <property type="entry name" value="ph1033 like domains"/>
    <property type="match status" value="1"/>
</dbReference>
<gene>
    <name evidence="2" type="ORF">EDD68_1283</name>
</gene>
<sequence>MATPFDKDKPETEAIYQAAQQWKEQCLVNDGSLLWPENQVWTEENLQKIKECFIDQPDESKKNFEEKFKKQLEGQPKEVYQLAAECLYMYYLFPGKINYETKLEKLKLVCQWGNVSFHDSEVLKALKNGIGKTGTSFNTRKPFEIAYLILFAREIKNRSYHDRENFMEDHQRVKEIANHIRNEIKDYYNANVQMRHIVLHLLFPELYEGISSTEHKQKIFKHFKYLIDDPAADVDEGLFIIREKLAQQYADQSFSFYQPSIRSQWEDDNKKPDYFWLTSNPSIWSIDEIKDGGEVFYTAYSKNGNKRQVFKAFQEAKPGDRVLIYESSPSFAIVAEGEVVKGLHKEREEGFEEPVEGVSFRYIRDVGPVSWDQMVHHPKLKDSSPIRIRARGSLFSLTREEFEEILKLEKEDGRSPLQVNFDQEIQTSNLYFENKDKLLNQVRAALKAGKHIILVGPPGTGKSKLAQAICRSLDVEYEMATATSDWSTYETIGGYFPDSAGKLHFQPGLFLKCVKESGKPQNKWLIMDELNRADIDKAFGSLFSVLTGDSITLNYTDESGRNLVIRPQEDDESEIQAASHEYVVPEDWRIIGTMNTYDKASLYEMSYAFMRRFAFIPVTIPAGISEDLVRNYLNEWNIGDEGIAGPLSQIWSITNRYRKIGPAIVRDMAEYILAGGDFTSTVLLYVFPQFEGVMEETIDQFIEEISELPVIHAGQLQQYAGEFLKHDY</sequence>
<dbReference type="Proteomes" id="UP000294650">
    <property type="component" value="Unassembled WGS sequence"/>
</dbReference>
<feature type="domain" description="AAA+ ATPase" evidence="1">
    <location>
        <begin position="448"/>
        <end position="619"/>
    </location>
</feature>
<dbReference type="Pfam" id="PF07728">
    <property type="entry name" value="AAA_5"/>
    <property type="match status" value="1"/>
</dbReference>
<dbReference type="PANTHER" id="PTHR37291:SF1">
    <property type="entry name" value="TYPE IV METHYL-DIRECTED RESTRICTION ENZYME ECOKMCRB SUBUNIT"/>
    <property type="match status" value="1"/>
</dbReference>
<dbReference type="Gene3D" id="3.40.50.300">
    <property type="entry name" value="P-loop containing nucleotide triphosphate hydrolases"/>
    <property type="match status" value="1"/>
</dbReference>
<dbReference type="GO" id="GO:0005524">
    <property type="term" value="F:ATP binding"/>
    <property type="evidence" value="ECO:0007669"/>
    <property type="project" value="InterPro"/>
</dbReference>
<dbReference type="AlphaFoldDB" id="A0A4R3MPT2"/>
<dbReference type="InterPro" id="IPR027417">
    <property type="entry name" value="P-loop_NTPase"/>
</dbReference>
<dbReference type="InterPro" id="IPR003593">
    <property type="entry name" value="AAA+_ATPase"/>
</dbReference>
<accession>A0A4R3MPT2</accession>
<dbReference type="InterPro" id="IPR015947">
    <property type="entry name" value="PUA-like_sf"/>
</dbReference>
<dbReference type="SUPFAM" id="SSF52540">
    <property type="entry name" value="P-loop containing nucleoside triphosphate hydrolases"/>
    <property type="match status" value="1"/>
</dbReference>
<dbReference type="InterPro" id="IPR052934">
    <property type="entry name" value="Methyl-DNA_Rec/Restrict_Enz"/>
</dbReference>
<dbReference type="GO" id="GO:0016887">
    <property type="term" value="F:ATP hydrolysis activity"/>
    <property type="evidence" value="ECO:0007669"/>
    <property type="project" value="InterPro"/>
</dbReference>
<dbReference type="SUPFAM" id="SSF88697">
    <property type="entry name" value="PUA domain-like"/>
    <property type="match status" value="1"/>
</dbReference>
<reference evidence="2 3" key="1">
    <citation type="submission" date="2019-03" db="EMBL/GenBank/DDBJ databases">
        <title>Genomic Encyclopedia of Type Strains, Phase IV (KMG-IV): sequencing the most valuable type-strain genomes for metagenomic binning, comparative biology and taxonomic classification.</title>
        <authorList>
            <person name="Goeker M."/>
        </authorList>
    </citation>
    <scope>NUCLEOTIDE SEQUENCE [LARGE SCALE GENOMIC DNA]</scope>
    <source>
        <strain evidence="2 3">DSM 25894</strain>
    </source>
</reference>
<dbReference type="PANTHER" id="PTHR37291">
    <property type="entry name" value="5-METHYLCYTOSINE-SPECIFIC RESTRICTION ENZYME B"/>
    <property type="match status" value="1"/>
</dbReference>
<dbReference type="RefSeq" id="WP_207902596.1">
    <property type="nucleotide sequence ID" value="NZ_SMAN01000028.1"/>
</dbReference>
<keyword evidence="3" id="KW-1185">Reference proteome</keyword>
<comment type="caution">
    <text evidence="2">The sequence shown here is derived from an EMBL/GenBank/DDBJ whole genome shotgun (WGS) entry which is preliminary data.</text>
</comment>
<dbReference type="EMBL" id="SMAN01000028">
    <property type="protein sequence ID" value="TCT17555.1"/>
    <property type="molecule type" value="Genomic_DNA"/>
</dbReference>
<evidence type="ECO:0000259" key="1">
    <source>
        <dbReference type="SMART" id="SM00382"/>
    </source>
</evidence>
<evidence type="ECO:0000313" key="2">
    <source>
        <dbReference type="EMBL" id="TCT17555.1"/>
    </source>
</evidence>
<dbReference type="InterPro" id="IPR011704">
    <property type="entry name" value="ATPase_dyneun-rel_AAA"/>
</dbReference>
<name>A0A4R3MPT2_9BACI</name>
<dbReference type="Pfam" id="PF01878">
    <property type="entry name" value="EVE"/>
    <property type="match status" value="1"/>
</dbReference>